<evidence type="ECO:0000313" key="2">
    <source>
        <dbReference type="Proteomes" id="UP000016480"/>
    </source>
</evidence>
<organism evidence="1 2">
    <name type="scientific">Pseudoalteromonas rubra</name>
    <dbReference type="NCBI Taxonomy" id="43658"/>
    <lineage>
        <taxon>Bacteria</taxon>
        <taxon>Pseudomonadati</taxon>
        <taxon>Pseudomonadota</taxon>
        <taxon>Gammaproteobacteria</taxon>
        <taxon>Alteromonadales</taxon>
        <taxon>Pseudoalteromonadaceae</taxon>
        <taxon>Pseudoalteromonas</taxon>
    </lineage>
</organism>
<dbReference type="EMBL" id="AHCD03000044">
    <property type="protein sequence ID" value="KAF7781762.1"/>
    <property type="molecule type" value="Genomic_DNA"/>
</dbReference>
<dbReference type="Proteomes" id="UP000016480">
    <property type="component" value="Unassembled WGS sequence"/>
</dbReference>
<sequence>MSKTTCSTRSVQSSLLKMKALSLIAIGSLEQAYCPRAFTAPALADS</sequence>
<proteinExistence type="predicted"/>
<comment type="caution">
    <text evidence="1">The sequence shown here is derived from an EMBL/GenBank/DDBJ whole genome shotgun (WGS) entry which is preliminary data.</text>
</comment>
<gene>
    <name evidence="1" type="ORF">PRUB_b1087</name>
</gene>
<dbReference type="AlphaFoldDB" id="A0A8T0C175"/>
<name>A0A8T0C175_9GAMM</name>
<accession>A0A8T0C175</accession>
<evidence type="ECO:0000313" key="1">
    <source>
        <dbReference type="EMBL" id="KAF7781762.1"/>
    </source>
</evidence>
<protein>
    <submittedName>
        <fullName evidence="1">Uncharacterized protein</fullName>
    </submittedName>
</protein>
<reference evidence="1 2" key="1">
    <citation type="journal article" date="2012" name="J. Bacteriol.">
        <title>Genome sequence of the cycloprodigiosin-producing bacterial strain Pseudoalteromonas rubra ATCC 29570(T).</title>
        <authorList>
            <person name="Xie B.B."/>
            <person name="Shu Y.L."/>
            <person name="Qin Q.L."/>
            <person name="Rong J.C."/>
            <person name="Zhang X.Y."/>
            <person name="Chen X.L."/>
            <person name="Zhou B.C."/>
            <person name="Zhang Y.Z."/>
        </authorList>
    </citation>
    <scope>NUCLEOTIDE SEQUENCE [LARGE SCALE GENOMIC DNA]</scope>
    <source>
        <strain evidence="1 2">DSM 6842</strain>
    </source>
</reference>